<evidence type="ECO:0000313" key="2">
    <source>
        <dbReference type="Proteomes" id="UP000499080"/>
    </source>
</evidence>
<keyword evidence="2" id="KW-1185">Reference proteome</keyword>
<gene>
    <name evidence="1" type="ORF">AVEN_111804_1</name>
</gene>
<sequence length="140" mass="16266">MSQVRVKSESYARSKACWVAVGKLSIEELKYSTTFTKQGRIVEIRQNLDIEFFHDHNTMSFILKGYITRTAYRGPFPWTLGKCYSPKMFPARDRSGKMTEIVDCIQSIEYSSRFPSAAKIQTNYDFDGDVVRLPRYRNPV</sequence>
<accession>A0A4Y2JUC3</accession>
<protein>
    <submittedName>
        <fullName evidence="1">Uncharacterized protein</fullName>
    </submittedName>
</protein>
<name>A0A4Y2JUC3_ARAVE</name>
<dbReference type="AlphaFoldDB" id="A0A4Y2JUC3"/>
<proteinExistence type="predicted"/>
<evidence type="ECO:0000313" key="1">
    <source>
        <dbReference type="EMBL" id="GBM93931.1"/>
    </source>
</evidence>
<comment type="caution">
    <text evidence="1">The sequence shown here is derived from an EMBL/GenBank/DDBJ whole genome shotgun (WGS) entry which is preliminary data.</text>
</comment>
<dbReference type="Proteomes" id="UP000499080">
    <property type="component" value="Unassembled WGS sequence"/>
</dbReference>
<organism evidence="1 2">
    <name type="scientific">Araneus ventricosus</name>
    <name type="common">Orbweaver spider</name>
    <name type="synonym">Epeira ventricosa</name>
    <dbReference type="NCBI Taxonomy" id="182803"/>
    <lineage>
        <taxon>Eukaryota</taxon>
        <taxon>Metazoa</taxon>
        <taxon>Ecdysozoa</taxon>
        <taxon>Arthropoda</taxon>
        <taxon>Chelicerata</taxon>
        <taxon>Arachnida</taxon>
        <taxon>Araneae</taxon>
        <taxon>Araneomorphae</taxon>
        <taxon>Entelegynae</taxon>
        <taxon>Araneoidea</taxon>
        <taxon>Araneidae</taxon>
        <taxon>Araneus</taxon>
    </lineage>
</organism>
<dbReference type="EMBL" id="BGPR01003920">
    <property type="protein sequence ID" value="GBM93931.1"/>
    <property type="molecule type" value="Genomic_DNA"/>
</dbReference>
<reference evidence="1 2" key="1">
    <citation type="journal article" date="2019" name="Sci. Rep.">
        <title>Orb-weaving spider Araneus ventricosus genome elucidates the spidroin gene catalogue.</title>
        <authorList>
            <person name="Kono N."/>
            <person name="Nakamura H."/>
            <person name="Ohtoshi R."/>
            <person name="Moran D.A.P."/>
            <person name="Shinohara A."/>
            <person name="Yoshida Y."/>
            <person name="Fujiwara M."/>
            <person name="Mori M."/>
            <person name="Tomita M."/>
            <person name="Arakawa K."/>
        </authorList>
    </citation>
    <scope>NUCLEOTIDE SEQUENCE [LARGE SCALE GENOMIC DNA]</scope>
</reference>